<feature type="transmembrane region" description="Helical" evidence="2">
    <location>
        <begin position="39"/>
        <end position="58"/>
    </location>
</feature>
<keyword evidence="2" id="KW-0812">Transmembrane</keyword>
<dbReference type="EMBL" id="JBEPEK010000308">
    <property type="protein sequence ID" value="MER7184186.1"/>
    <property type="molecule type" value="Genomic_DNA"/>
</dbReference>
<dbReference type="Gene3D" id="2.160.20.20">
    <property type="match status" value="1"/>
</dbReference>
<gene>
    <name evidence="3" type="ORF">ABT404_32750</name>
</gene>
<reference evidence="3 4" key="1">
    <citation type="submission" date="2024-06" db="EMBL/GenBank/DDBJ databases">
        <title>The Natural Products Discovery Center: Release of the First 8490 Sequenced Strains for Exploring Actinobacteria Biosynthetic Diversity.</title>
        <authorList>
            <person name="Kalkreuter E."/>
            <person name="Kautsar S.A."/>
            <person name="Yang D."/>
            <person name="Bader C.D."/>
            <person name="Teijaro C.N."/>
            <person name="Fluegel L."/>
            <person name="Davis C.M."/>
            <person name="Simpson J.R."/>
            <person name="Lauterbach L."/>
            <person name="Steele A.D."/>
            <person name="Gui C."/>
            <person name="Meng S."/>
            <person name="Li G."/>
            <person name="Viehrig K."/>
            <person name="Ye F."/>
            <person name="Su P."/>
            <person name="Kiefer A.F."/>
            <person name="Nichols A."/>
            <person name="Cepeda A.J."/>
            <person name="Yan W."/>
            <person name="Fan B."/>
            <person name="Jiang Y."/>
            <person name="Adhikari A."/>
            <person name="Zheng C.-J."/>
            <person name="Schuster L."/>
            <person name="Cowan T.M."/>
            <person name="Smanski M.J."/>
            <person name="Chevrette M.G."/>
            <person name="De Carvalho L.P.S."/>
            <person name="Shen B."/>
        </authorList>
    </citation>
    <scope>NUCLEOTIDE SEQUENCE [LARGE SCALE GENOMIC DNA]</scope>
    <source>
        <strain evidence="3 4">NPDC000234</strain>
    </source>
</reference>
<evidence type="ECO:0000313" key="3">
    <source>
        <dbReference type="EMBL" id="MER7184186.1"/>
    </source>
</evidence>
<dbReference type="Proteomes" id="UP001474181">
    <property type="component" value="Unassembled WGS sequence"/>
</dbReference>
<evidence type="ECO:0000256" key="2">
    <source>
        <dbReference type="SAM" id="Phobius"/>
    </source>
</evidence>
<keyword evidence="2" id="KW-1133">Transmembrane helix</keyword>
<protein>
    <submittedName>
        <fullName evidence="3">Uncharacterized protein</fullName>
    </submittedName>
</protein>
<feature type="region of interest" description="Disordered" evidence="1">
    <location>
        <begin position="501"/>
        <end position="543"/>
    </location>
</feature>
<evidence type="ECO:0000313" key="4">
    <source>
        <dbReference type="Proteomes" id="UP001474181"/>
    </source>
</evidence>
<feature type="compositionally biased region" description="Polar residues" evidence="1">
    <location>
        <begin position="501"/>
        <end position="542"/>
    </location>
</feature>
<sequence>MLPTNRPTNRPATRTDDEQTSSVTDLLDRPVANRARPRALIVAVAAAFAPTLLAPATAHAASTKKAKKAKASTITVGSDETLTLTATTTATELVIEEGGVITVNDGYSLSLTVNGVETGSELAALTDGYGGVATAIAAGTYTGTIVLNVAEATDVAYSTLTFPFRQAIYVDADGVDEDRSVPSDVVDGTVTDTGASDITLLSNGEAFNGVYVAGGSYTLTDPTIAFDGNGRCDFVGYGAAVVGTGSGTTLVLDGANISNVGVVRTAVIADATANVIVKNSTIKCADGVVPDEYPAAGTGDTRYMITVPWMLGISGNVRATNLLGASTKASYINSSISSEKWGALSVDGGSYCTLTAINSTIANTGGQGYGSYAIGNVTEHFLGCTFDVGDYALIHWGASAHYGDSTKEAVSDLNDSLSLGLTSAELDALPVQSTTIDAGRFMVLWYAAGSVAIDGGTQVTTGETTFMCKAVAGTVTVDGSDGATVTTGNGVLFQLMDTDRPSSVTVSGKPWSSETTGTYTEPTGSPTKSSSWDPTTSQSTDAKGTFTDIALTGDFYNSVRGGGNASLQGQNLTLSFTRTTVEGVISASTAKHSVSTITKTEYREISEVTNTPSAVVNNGVRVTLGESSTWTVTETSYLSALTLASTASITAPTDKTVTLTVDGTATTITPGQSYTGALTLTVS</sequence>
<feature type="compositionally biased region" description="Low complexity" evidence="1">
    <location>
        <begin position="1"/>
        <end position="12"/>
    </location>
</feature>
<name>A0ABV1X589_9ACTN</name>
<keyword evidence="2" id="KW-0472">Membrane</keyword>
<accession>A0ABV1X589</accession>
<proteinExistence type="predicted"/>
<dbReference type="InterPro" id="IPR012332">
    <property type="entry name" value="Autotransporter_pectin_lyase_C"/>
</dbReference>
<comment type="caution">
    <text evidence="3">The sequence shown here is derived from an EMBL/GenBank/DDBJ whole genome shotgun (WGS) entry which is preliminary data.</text>
</comment>
<dbReference type="RefSeq" id="WP_350786105.1">
    <property type="nucleotide sequence ID" value="NZ_JBEPEK010000308.1"/>
</dbReference>
<organism evidence="3 4">
    <name type="scientific">Streptomyces hyaluromycini</name>
    <dbReference type="NCBI Taxonomy" id="1377993"/>
    <lineage>
        <taxon>Bacteria</taxon>
        <taxon>Bacillati</taxon>
        <taxon>Actinomycetota</taxon>
        <taxon>Actinomycetes</taxon>
        <taxon>Kitasatosporales</taxon>
        <taxon>Streptomycetaceae</taxon>
        <taxon>Streptomyces</taxon>
    </lineage>
</organism>
<feature type="region of interest" description="Disordered" evidence="1">
    <location>
        <begin position="1"/>
        <end position="29"/>
    </location>
</feature>
<evidence type="ECO:0000256" key="1">
    <source>
        <dbReference type="SAM" id="MobiDB-lite"/>
    </source>
</evidence>
<keyword evidence="4" id="KW-1185">Reference proteome</keyword>